<accession>A0ABW1EJU4</accession>
<feature type="transmembrane region" description="Helical" evidence="1">
    <location>
        <begin position="147"/>
        <end position="169"/>
    </location>
</feature>
<name>A0ABW1EJU4_9BACT</name>
<dbReference type="InterPro" id="IPR007339">
    <property type="entry name" value="RclC-like"/>
</dbReference>
<sequence length="179" mass="19608">MSNISSAQTSNLLQQAKNKLTGLAEWISDRNLPFLVISIGMIVMLLWAGSYKMTRPGAEGIIPLVSNSFLVWWHFKLFGPYIGSDLIGTTEWLTAILIIAGYFRPRAGIVGGLLGVVIFFTTSTMLLSTPGAIISVPGIEGMRYMSFLGLFLYKDIIALGGCLYLVSYFGKKAVSENKR</sequence>
<feature type="transmembrane region" description="Helical" evidence="1">
    <location>
        <begin position="32"/>
        <end position="50"/>
    </location>
</feature>
<dbReference type="PANTHER" id="PTHR40106">
    <property type="entry name" value="INNER MEMBRANE PROTEIN RCLC"/>
    <property type="match status" value="1"/>
</dbReference>
<keyword evidence="1" id="KW-0812">Transmembrane</keyword>
<evidence type="ECO:0000313" key="3">
    <source>
        <dbReference type="Proteomes" id="UP001596091"/>
    </source>
</evidence>
<feature type="transmembrane region" description="Helical" evidence="1">
    <location>
        <begin position="107"/>
        <end position="127"/>
    </location>
</feature>
<keyword evidence="1" id="KW-0472">Membrane</keyword>
<dbReference type="RefSeq" id="WP_263339878.1">
    <property type="nucleotide sequence ID" value="NZ_JAGSYH010000005.1"/>
</dbReference>
<comment type="caution">
    <text evidence="2">The sequence shown here is derived from an EMBL/GenBank/DDBJ whole genome shotgun (WGS) entry which is preliminary data.</text>
</comment>
<proteinExistence type="predicted"/>
<keyword evidence="3" id="KW-1185">Reference proteome</keyword>
<organism evidence="2 3">
    <name type="scientific">Acidicapsa dinghuensis</name>
    <dbReference type="NCBI Taxonomy" id="2218256"/>
    <lineage>
        <taxon>Bacteria</taxon>
        <taxon>Pseudomonadati</taxon>
        <taxon>Acidobacteriota</taxon>
        <taxon>Terriglobia</taxon>
        <taxon>Terriglobales</taxon>
        <taxon>Acidobacteriaceae</taxon>
        <taxon>Acidicapsa</taxon>
    </lineage>
</organism>
<dbReference type="Proteomes" id="UP001596091">
    <property type="component" value="Unassembled WGS sequence"/>
</dbReference>
<keyword evidence="1" id="KW-1133">Transmembrane helix</keyword>
<dbReference type="EMBL" id="JBHSPH010000003">
    <property type="protein sequence ID" value="MFC5863248.1"/>
    <property type="molecule type" value="Genomic_DNA"/>
</dbReference>
<dbReference type="Pfam" id="PF04224">
    <property type="entry name" value="DUF417"/>
    <property type="match status" value="1"/>
</dbReference>
<dbReference type="PANTHER" id="PTHR40106:SF1">
    <property type="entry name" value="INNER MEMBRANE PROTEIN RCLC"/>
    <property type="match status" value="1"/>
</dbReference>
<feature type="transmembrane region" description="Helical" evidence="1">
    <location>
        <begin position="81"/>
        <end position="100"/>
    </location>
</feature>
<evidence type="ECO:0000313" key="2">
    <source>
        <dbReference type="EMBL" id="MFC5863248.1"/>
    </source>
</evidence>
<gene>
    <name evidence="2" type="ORF">ACFPT7_13165</name>
</gene>
<evidence type="ECO:0000256" key="1">
    <source>
        <dbReference type="SAM" id="Phobius"/>
    </source>
</evidence>
<reference evidence="3" key="1">
    <citation type="journal article" date="2019" name="Int. J. Syst. Evol. Microbiol.">
        <title>The Global Catalogue of Microorganisms (GCM) 10K type strain sequencing project: providing services to taxonomists for standard genome sequencing and annotation.</title>
        <authorList>
            <consortium name="The Broad Institute Genomics Platform"/>
            <consortium name="The Broad Institute Genome Sequencing Center for Infectious Disease"/>
            <person name="Wu L."/>
            <person name="Ma J."/>
        </authorList>
    </citation>
    <scope>NUCLEOTIDE SEQUENCE [LARGE SCALE GENOMIC DNA]</scope>
    <source>
        <strain evidence="3">JCM 4087</strain>
    </source>
</reference>
<protein>
    <submittedName>
        <fullName evidence="2">YkgB family protein</fullName>
    </submittedName>
</protein>